<feature type="compositionally biased region" description="Basic and acidic residues" evidence="1">
    <location>
        <begin position="163"/>
        <end position="177"/>
    </location>
</feature>
<feature type="compositionally biased region" description="Basic and acidic residues" evidence="1">
    <location>
        <begin position="375"/>
        <end position="404"/>
    </location>
</feature>
<dbReference type="InterPro" id="IPR052258">
    <property type="entry name" value="Diverse_Func_Domain-Protein"/>
</dbReference>
<gene>
    <name evidence="3" type="ORF">KQI20_12305</name>
</gene>
<reference evidence="3 4" key="1">
    <citation type="submission" date="2021-06" db="EMBL/GenBank/DDBJ databases">
        <authorList>
            <person name="Sun Q."/>
            <person name="Li D."/>
        </authorList>
    </citation>
    <scope>NUCLEOTIDE SEQUENCE [LARGE SCALE GENOMIC DNA]</scope>
    <source>
        <strain evidence="3 4">N19</strain>
    </source>
</reference>
<feature type="transmembrane region" description="Helical" evidence="2">
    <location>
        <begin position="252"/>
        <end position="270"/>
    </location>
</feature>
<keyword evidence="2" id="KW-0812">Transmembrane</keyword>
<dbReference type="EMBL" id="JAHLOQ010000043">
    <property type="protein sequence ID" value="MBU5337226.1"/>
    <property type="molecule type" value="Genomic_DNA"/>
</dbReference>
<feature type="region of interest" description="Disordered" evidence="1">
    <location>
        <begin position="189"/>
        <end position="215"/>
    </location>
</feature>
<feature type="region of interest" description="Disordered" evidence="1">
    <location>
        <begin position="375"/>
        <end position="528"/>
    </location>
</feature>
<feature type="compositionally biased region" description="Low complexity" evidence="1">
    <location>
        <begin position="406"/>
        <end position="418"/>
    </location>
</feature>
<dbReference type="Proteomes" id="UP001196301">
    <property type="component" value="Unassembled WGS sequence"/>
</dbReference>
<keyword evidence="2" id="KW-1133">Transmembrane helix</keyword>
<proteinExistence type="predicted"/>
<evidence type="ECO:0000313" key="4">
    <source>
        <dbReference type="Proteomes" id="UP001196301"/>
    </source>
</evidence>
<name>A0ABS6DZF2_9FIRM</name>
<keyword evidence="2" id="KW-0472">Membrane</keyword>
<evidence type="ECO:0000256" key="2">
    <source>
        <dbReference type="SAM" id="Phobius"/>
    </source>
</evidence>
<sequence length="528" mass="56436">MSKKRTLQNNLSYALRYMFDNYGMNIFLDSQKFLVTLDNLIPTLEEELKLVKFAVEKNAISTLLNAHNQREVDKNFAYLRAKTILTKNGVAEKGALYIIDCFLYALDWVDDFPDYEDLSDEDFKISEVTSEEAKNKALAKKLSAQNSNNNIKDKPSIQLNKKTTSENAKKEDKKVEPIHFEEKSLSSIKRETKENKNLKQDEDKNNNLHNEKIEQKTNSKYYLNHNFDNEDESDYDDDYEDDYKSGSIFKKIALILVPVIILGCIAFFMFRNMAKEAEPIVSGVSITTEYQIDNGVYVLPINKETDLNVIVQSNNSKELDLSKLSFKIDDDSICTLENDGKKCTITGLKEGKTNLVVIYNNEIIDTISLSFKEFTKDSNSDKDKTSDKVENNNKAEDKQQEENNKNNNSTNNSNTGSGTSTGGNNTGGGTGTGGNTGGGTGTGGNTGGGTGTGGNTGGGTGTGGNTGGGTGTGGNTGGGTGTGGNTGGGTGTGGNTGGGTETGGNTGGGTGTGGNTGGGTGTGGETTE</sequence>
<feature type="region of interest" description="Disordered" evidence="1">
    <location>
        <begin position="144"/>
        <end position="177"/>
    </location>
</feature>
<dbReference type="RefSeq" id="WP_216571682.1">
    <property type="nucleotide sequence ID" value="NZ_JAHLOQ010000043.1"/>
</dbReference>
<keyword evidence="4" id="KW-1185">Reference proteome</keyword>
<organism evidence="3 4">
    <name type="scientific">Intestinibacter bartlettii</name>
    <dbReference type="NCBI Taxonomy" id="261299"/>
    <lineage>
        <taxon>Bacteria</taxon>
        <taxon>Bacillati</taxon>
        <taxon>Bacillota</taxon>
        <taxon>Clostridia</taxon>
        <taxon>Peptostreptococcales</taxon>
        <taxon>Peptostreptococcaceae</taxon>
        <taxon>Intestinibacter</taxon>
    </lineage>
</organism>
<dbReference type="PANTHER" id="PTHR37612">
    <property type="entry name" value="FIBROIN HEAVY CHAIN FIB-H LIKE PROTEIN"/>
    <property type="match status" value="1"/>
</dbReference>
<accession>A0ABS6DZF2</accession>
<comment type="caution">
    <text evidence="3">The sequence shown here is derived from an EMBL/GenBank/DDBJ whole genome shotgun (WGS) entry which is preliminary data.</text>
</comment>
<feature type="compositionally biased region" description="Gly residues" evidence="1">
    <location>
        <begin position="419"/>
        <end position="528"/>
    </location>
</feature>
<protein>
    <submittedName>
        <fullName evidence="3">Uncharacterized protein</fullName>
    </submittedName>
</protein>
<dbReference type="PANTHER" id="PTHR37612:SF20">
    <property type="entry name" value="PER-HEXAMER REPEAT PROTEIN 5-RELATED"/>
    <property type="match status" value="1"/>
</dbReference>
<evidence type="ECO:0000256" key="1">
    <source>
        <dbReference type="SAM" id="MobiDB-lite"/>
    </source>
</evidence>
<evidence type="ECO:0000313" key="3">
    <source>
        <dbReference type="EMBL" id="MBU5337226.1"/>
    </source>
</evidence>